<proteinExistence type="predicted"/>
<protein>
    <submittedName>
        <fullName evidence="1">Uncharacterized protein</fullName>
    </submittedName>
</protein>
<organism evidence="1">
    <name type="scientific">marine sediment metagenome</name>
    <dbReference type="NCBI Taxonomy" id="412755"/>
    <lineage>
        <taxon>unclassified sequences</taxon>
        <taxon>metagenomes</taxon>
        <taxon>ecological metagenomes</taxon>
    </lineage>
</organism>
<evidence type="ECO:0000313" key="1">
    <source>
        <dbReference type="EMBL" id="KKN62118.1"/>
    </source>
</evidence>
<dbReference type="AlphaFoldDB" id="A0A0F9V8D0"/>
<gene>
    <name evidence="1" type="ORF">LCGC14_0514940</name>
</gene>
<dbReference type="EMBL" id="LAZR01000634">
    <property type="protein sequence ID" value="KKN62118.1"/>
    <property type="molecule type" value="Genomic_DNA"/>
</dbReference>
<accession>A0A0F9V8D0</accession>
<name>A0A0F9V8D0_9ZZZZ</name>
<comment type="caution">
    <text evidence="1">The sequence shown here is derived from an EMBL/GenBank/DDBJ whole genome shotgun (WGS) entry which is preliminary data.</text>
</comment>
<reference evidence="1" key="1">
    <citation type="journal article" date="2015" name="Nature">
        <title>Complex archaea that bridge the gap between prokaryotes and eukaryotes.</title>
        <authorList>
            <person name="Spang A."/>
            <person name="Saw J.H."/>
            <person name="Jorgensen S.L."/>
            <person name="Zaremba-Niedzwiedzka K."/>
            <person name="Martijn J."/>
            <person name="Lind A.E."/>
            <person name="van Eijk R."/>
            <person name="Schleper C."/>
            <person name="Guy L."/>
            <person name="Ettema T.J."/>
        </authorList>
    </citation>
    <scope>NUCLEOTIDE SEQUENCE</scope>
</reference>
<sequence>MISQIFKKDIPKMFIRTEYVRYPGMRTGSQFYNVKHIKNIMTGEIRTLKPSGVFFCDHPEDWEPVRHPAVLTAQMVRDVSIKMKKYEVPWRKVPENILRQGVEKYKNNLAFTKHCTGIVEHKFVGEIDKPCCVCGKLRHCHE</sequence>